<keyword evidence="5" id="KW-0862">Zinc</keyword>
<protein>
    <recommendedName>
        <fullName evidence="10">RING-type domain-containing protein</fullName>
    </recommendedName>
</protein>
<feature type="compositionally biased region" description="Low complexity" evidence="9">
    <location>
        <begin position="398"/>
        <end position="414"/>
    </location>
</feature>
<feature type="region of interest" description="Disordered" evidence="9">
    <location>
        <begin position="464"/>
        <end position="486"/>
    </location>
</feature>
<keyword evidence="12" id="KW-1185">Reference proteome</keyword>
<dbReference type="PROSITE" id="PS50194">
    <property type="entry name" value="FILAMIN_REPEAT"/>
    <property type="match status" value="1"/>
</dbReference>
<comment type="similarity">
    <text evidence="1">Belongs to the TRIM/RBCC family.</text>
</comment>
<dbReference type="InterPro" id="IPR001841">
    <property type="entry name" value="Znf_RING"/>
</dbReference>
<evidence type="ECO:0000256" key="1">
    <source>
        <dbReference type="ARBA" id="ARBA00008518"/>
    </source>
</evidence>
<dbReference type="PROSITE" id="PS00518">
    <property type="entry name" value="ZF_RING_1"/>
    <property type="match status" value="1"/>
</dbReference>
<feature type="region of interest" description="Disordered" evidence="9">
    <location>
        <begin position="393"/>
        <end position="414"/>
    </location>
</feature>
<dbReference type="PROSITE" id="PS50089">
    <property type="entry name" value="ZF_RING_2"/>
    <property type="match status" value="1"/>
</dbReference>
<dbReference type="STRING" id="7375.A0A0L0BV24"/>
<evidence type="ECO:0000256" key="5">
    <source>
        <dbReference type="ARBA" id="ARBA00022833"/>
    </source>
</evidence>
<organism evidence="11 12">
    <name type="scientific">Lucilia cuprina</name>
    <name type="common">Green bottle fly</name>
    <name type="synonym">Australian sheep blowfly</name>
    <dbReference type="NCBI Taxonomy" id="7375"/>
    <lineage>
        <taxon>Eukaryota</taxon>
        <taxon>Metazoa</taxon>
        <taxon>Ecdysozoa</taxon>
        <taxon>Arthropoda</taxon>
        <taxon>Hexapoda</taxon>
        <taxon>Insecta</taxon>
        <taxon>Pterygota</taxon>
        <taxon>Neoptera</taxon>
        <taxon>Endopterygota</taxon>
        <taxon>Diptera</taxon>
        <taxon>Brachycera</taxon>
        <taxon>Muscomorpha</taxon>
        <taxon>Oestroidea</taxon>
        <taxon>Calliphoridae</taxon>
        <taxon>Luciliinae</taxon>
        <taxon>Lucilia</taxon>
    </lineage>
</organism>
<dbReference type="SUPFAM" id="SSF57845">
    <property type="entry name" value="B-box zinc-binding domain"/>
    <property type="match status" value="1"/>
</dbReference>
<dbReference type="SUPFAM" id="SSF57850">
    <property type="entry name" value="RING/U-box"/>
    <property type="match status" value="1"/>
</dbReference>
<dbReference type="SMART" id="SM00184">
    <property type="entry name" value="RING"/>
    <property type="match status" value="2"/>
</dbReference>
<dbReference type="OMA" id="CKESHER"/>
<proteinExistence type="inferred from homology"/>
<dbReference type="Pfam" id="PF13445">
    <property type="entry name" value="zf-RING_UBOX"/>
    <property type="match status" value="1"/>
</dbReference>
<evidence type="ECO:0000313" key="12">
    <source>
        <dbReference type="Proteomes" id="UP000037069"/>
    </source>
</evidence>
<dbReference type="GO" id="GO:0061630">
    <property type="term" value="F:ubiquitin protein ligase activity"/>
    <property type="evidence" value="ECO:0007669"/>
    <property type="project" value="TreeGrafter"/>
</dbReference>
<name>A0A0L0BV24_LUCCU</name>
<dbReference type="InterPro" id="IPR017907">
    <property type="entry name" value="Znf_RING_CS"/>
</dbReference>
<feature type="region of interest" description="Disordered" evidence="9">
    <location>
        <begin position="221"/>
        <end position="284"/>
    </location>
</feature>
<evidence type="ECO:0000256" key="3">
    <source>
        <dbReference type="ARBA" id="ARBA00022737"/>
    </source>
</evidence>
<dbReference type="CDD" id="cd19756">
    <property type="entry name" value="Bbox2"/>
    <property type="match status" value="1"/>
</dbReference>
<dbReference type="GO" id="GO:0008270">
    <property type="term" value="F:zinc ion binding"/>
    <property type="evidence" value="ECO:0007669"/>
    <property type="project" value="UniProtKB-KW"/>
</dbReference>
<dbReference type="SUPFAM" id="SSF81296">
    <property type="entry name" value="E set domains"/>
    <property type="match status" value="1"/>
</dbReference>
<dbReference type="Gene3D" id="3.30.40.10">
    <property type="entry name" value="Zinc/RING finger domain, C3HC4 (zinc finger)"/>
    <property type="match status" value="1"/>
</dbReference>
<feature type="coiled-coil region" evidence="8">
    <location>
        <begin position="748"/>
        <end position="775"/>
    </location>
</feature>
<dbReference type="AlphaFoldDB" id="A0A0L0BV24"/>
<feature type="repeat" description="Filamin" evidence="6">
    <location>
        <begin position="889"/>
        <end position="992"/>
    </location>
</feature>
<comment type="caution">
    <text evidence="11">The sequence shown here is derived from an EMBL/GenBank/DDBJ whole genome shotgun (WGS) entry which is preliminary data.</text>
</comment>
<keyword evidence="2" id="KW-0479">Metal-binding</keyword>
<keyword evidence="8" id="KW-0175">Coiled coil</keyword>
<keyword evidence="4 7" id="KW-0863">Zinc-finger</keyword>
<dbReference type="SMART" id="SM00557">
    <property type="entry name" value="IG_FLMN"/>
    <property type="match status" value="1"/>
</dbReference>
<feature type="compositionally biased region" description="Low complexity" evidence="9">
    <location>
        <begin position="467"/>
        <end position="481"/>
    </location>
</feature>
<feature type="domain" description="RING-type" evidence="10">
    <location>
        <begin position="428"/>
        <end position="452"/>
    </location>
</feature>
<dbReference type="OrthoDB" id="264520at2759"/>
<dbReference type="PANTHER" id="PTHR25462">
    <property type="entry name" value="BONUS, ISOFORM C-RELATED"/>
    <property type="match status" value="1"/>
</dbReference>
<keyword evidence="3" id="KW-0677">Repeat</keyword>
<dbReference type="InterPro" id="IPR001298">
    <property type="entry name" value="Filamin/ABP280_rpt"/>
</dbReference>
<evidence type="ECO:0000256" key="4">
    <source>
        <dbReference type="ARBA" id="ARBA00022771"/>
    </source>
</evidence>
<dbReference type="InterPro" id="IPR014756">
    <property type="entry name" value="Ig_E-set"/>
</dbReference>
<dbReference type="InterPro" id="IPR013083">
    <property type="entry name" value="Znf_RING/FYVE/PHD"/>
</dbReference>
<dbReference type="EMBL" id="JRES01001418">
    <property type="protein sequence ID" value="KNC23094.1"/>
    <property type="molecule type" value="Genomic_DNA"/>
</dbReference>
<dbReference type="Gene3D" id="2.60.40.10">
    <property type="entry name" value="Immunoglobulins"/>
    <property type="match status" value="1"/>
</dbReference>
<evidence type="ECO:0000256" key="7">
    <source>
        <dbReference type="PROSITE-ProRule" id="PRU00175"/>
    </source>
</evidence>
<dbReference type="Gene3D" id="4.10.830.40">
    <property type="match status" value="1"/>
</dbReference>
<evidence type="ECO:0000256" key="9">
    <source>
        <dbReference type="SAM" id="MobiDB-lite"/>
    </source>
</evidence>
<dbReference type="InterPro" id="IPR017868">
    <property type="entry name" value="Filamin/ABP280_repeat-like"/>
</dbReference>
<evidence type="ECO:0000259" key="10">
    <source>
        <dbReference type="PROSITE" id="PS50089"/>
    </source>
</evidence>
<dbReference type="Proteomes" id="UP000037069">
    <property type="component" value="Unassembled WGS sequence"/>
</dbReference>
<evidence type="ECO:0000313" key="11">
    <source>
        <dbReference type="EMBL" id="KNC23094.1"/>
    </source>
</evidence>
<feature type="compositionally biased region" description="Polar residues" evidence="9">
    <location>
        <begin position="221"/>
        <end position="270"/>
    </location>
</feature>
<dbReference type="PANTHER" id="PTHR25462:SF291">
    <property type="entry name" value="E3 UBIQUITIN-PROTEIN LIGASE TRIM45"/>
    <property type="match status" value="1"/>
</dbReference>
<evidence type="ECO:0000256" key="8">
    <source>
        <dbReference type="SAM" id="Coils"/>
    </source>
</evidence>
<evidence type="ECO:0000256" key="2">
    <source>
        <dbReference type="ARBA" id="ARBA00022723"/>
    </source>
</evidence>
<dbReference type="InterPro" id="IPR013783">
    <property type="entry name" value="Ig-like_fold"/>
</dbReference>
<gene>
    <name evidence="11" type="ORF">FF38_07179</name>
</gene>
<dbReference type="Pfam" id="PF00630">
    <property type="entry name" value="Filamin"/>
    <property type="match status" value="1"/>
</dbReference>
<evidence type="ECO:0000256" key="6">
    <source>
        <dbReference type="PROSITE-ProRule" id="PRU00087"/>
    </source>
</evidence>
<dbReference type="Gene3D" id="3.30.160.60">
    <property type="entry name" value="Classic Zinc Finger"/>
    <property type="match status" value="1"/>
</dbReference>
<accession>A0A0L0BV24</accession>
<dbReference type="InterPro" id="IPR047153">
    <property type="entry name" value="TRIM45/56/19-like"/>
</dbReference>
<dbReference type="InterPro" id="IPR027370">
    <property type="entry name" value="Znf-RING_euk"/>
</dbReference>
<sequence>MTALYYVPLFESDAVKVLLDDIYLYEVVRRKSEEFEQHLEQDKRENSNLSDYSRDDEIWEVPEESFENVYQQMEGNEELQQDSEQKDKYNKITDEVLNLKQFESSTNFHISLSTEKIALKSLTKQPCENSSKTINKSIKTETDVIKSLTSNTNTTNIGANKVQWKNCTLSNNKHSSSTTSLLNFTIVPINVSTKGQNQITTDKPPENGTIQKLPEIKLSSFSTRKTTLKPNTPKTSTLKPNSSGLYMHTTFNDLKSTSNLPRRKSSSGSEINKHITESSTSPESLLDNILSGASSISVQSSSLSSNGLNGDLEAHKQKQDIGKSRDILVPSLVLSPKHFSRNNSGILKTQIPELKIITAPNSPTNHAETLNKGTHASPSLLTISNLSHSDSFETASNRTRLSPSVSPLRSLSPRVPTEASLYPDDLCCKICNELFKDPRSLNCLHSFCFQCIVNENFKQDASIPFWSQPQSPQGPQVSSPQHKCDDMDFKVLNSPNNSILSTSPDVQTVQSNSDLSNSTLQQKRRSSFSFKRKKSSDRLTLKNKSDNLSVAISQQSAHAIQRQQTEMTRLIMCKICQFPTEVPLGGIRQLPQNFLLVRRIEEIRFKVGEEVLTRIWCSLCYEETNATYHCLTCILNFCTLCKESHERQKSTTKHIIKNIVDLRRARKEQGSQFIDNSKFTLKCSMHPGFEVKSFCTVCLQVACSDCLILLHKGHKHETISKSIYNFGRILKDSTEQTKPLCNYAEHSLAKLNEISKNINRKCDQIQAEVEEFMTQYFEAVEAHKNTLLQQVLRARESKVEMILEQQMDLEKRTQDALLAVKFSEELIDTASDVEILSFLKILLKRFEYCQQFKAPIDPKISDTLHFLPKLRAPAAKNQNDIPLFGIITMQTVEPSLCTLVWDGISQLRLHKKAELVLISRDADGASLCHGGLQIKCQIKYKDNHAKLIPIEISDNRDGSYIISFTPDSQGTIILTITINDKPIKGSPFRFQARTLRPHSGIYHCCAFCSSKGNKNIKCACEGRMPNFHSCGHGHVGHPGRRHWSCCGNVLENSECSVANKLLNS</sequence>
<reference evidence="11 12" key="1">
    <citation type="journal article" date="2015" name="Nat. Commun.">
        <title>Lucilia cuprina genome unlocks parasitic fly biology to underpin future interventions.</title>
        <authorList>
            <person name="Anstead C.A."/>
            <person name="Korhonen P.K."/>
            <person name="Young N.D."/>
            <person name="Hall R.S."/>
            <person name="Jex A.R."/>
            <person name="Murali S.C."/>
            <person name="Hughes D.S."/>
            <person name="Lee S.F."/>
            <person name="Perry T."/>
            <person name="Stroehlein A.J."/>
            <person name="Ansell B.R."/>
            <person name="Breugelmans B."/>
            <person name="Hofmann A."/>
            <person name="Qu J."/>
            <person name="Dugan S."/>
            <person name="Lee S.L."/>
            <person name="Chao H."/>
            <person name="Dinh H."/>
            <person name="Han Y."/>
            <person name="Doddapaneni H.V."/>
            <person name="Worley K.C."/>
            <person name="Muzny D.M."/>
            <person name="Ioannidis P."/>
            <person name="Waterhouse R.M."/>
            <person name="Zdobnov E.M."/>
            <person name="James P.J."/>
            <person name="Bagnall N.H."/>
            <person name="Kotze A.C."/>
            <person name="Gibbs R.A."/>
            <person name="Richards S."/>
            <person name="Batterham P."/>
            <person name="Gasser R.B."/>
        </authorList>
    </citation>
    <scope>NUCLEOTIDE SEQUENCE [LARGE SCALE GENOMIC DNA]</scope>
    <source>
        <strain evidence="11 12">LS</strain>
        <tissue evidence="11">Full body</tissue>
    </source>
</reference>